<dbReference type="EMBL" id="KZ819288">
    <property type="protein sequence ID" value="PWN99513.1"/>
    <property type="molecule type" value="Genomic_DNA"/>
</dbReference>
<accession>A0A316ZGU5</accession>
<feature type="signal peptide" evidence="1">
    <location>
        <begin position="1"/>
        <end position="18"/>
    </location>
</feature>
<keyword evidence="1" id="KW-0732">Signal</keyword>
<keyword evidence="3" id="KW-1185">Reference proteome</keyword>
<proteinExistence type="predicted"/>
<evidence type="ECO:0000313" key="3">
    <source>
        <dbReference type="Proteomes" id="UP000245946"/>
    </source>
</evidence>
<reference evidence="2 3" key="1">
    <citation type="journal article" date="2018" name="Mol. Biol. Evol.">
        <title>Broad Genomic Sampling Reveals a Smut Pathogenic Ancestry of the Fungal Clade Ustilaginomycotina.</title>
        <authorList>
            <person name="Kijpornyongpan T."/>
            <person name="Mondo S.J."/>
            <person name="Barry K."/>
            <person name="Sandor L."/>
            <person name="Lee J."/>
            <person name="Lipzen A."/>
            <person name="Pangilinan J."/>
            <person name="LaButti K."/>
            <person name="Hainaut M."/>
            <person name="Henrissat B."/>
            <person name="Grigoriev I.V."/>
            <person name="Spatafora J.W."/>
            <person name="Aime M.C."/>
        </authorList>
    </citation>
    <scope>NUCLEOTIDE SEQUENCE [LARGE SCALE GENOMIC DNA]</scope>
    <source>
        <strain evidence="2 3">MCA 4186</strain>
    </source>
</reference>
<feature type="chain" id="PRO_5016403249" evidence="1">
    <location>
        <begin position="19"/>
        <end position="145"/>
    </location>
</feature>
<evidence type="ECO:0000256" key="1">
    <source>
        <dbReference type="SAM" id="SignalP"/>
    </source>
</evidence>
<dbReference type="Proteomes" id="UP000245946">
    <property type="component" value="Unassembled WGS sequence"/>
</dbReference>
<dbReference type="OrthoDB" id="3361452at2759"/>
<organism evidence="2 3">
    <name type="scientific">Tilletiopsis washingtonensis</name>
    <dbReference type="NCBI Taxonomy" id="58919"/>
    <lineage>
        <taxon>Eukaryota</taxon>
        <taxon>Fungi</taxon>
        <taxon>Dikarya</taxon>
        <taxon>Basidiomycota</taxon>
        <taxon>Ustilaginomycotina</taxon>
        <taxon>Exobasidiomycetes</taxon>
        <taxon>Entylomatales</taxon>
        <taxon>Entylomatales incertae sedis</taxon>
        <taxon>Tilletiopsis</taxon>
    </lineage>
</organism>
<dbReference type="GeneID" id="37269503"/>
<protein>
    <submittedName>
        <fullName evidence="2">Uncharacterized protein</fullName>
    </submittedName>
</protein>
<dbReference type="RefSeq" id="XP_025599792.1">
    <property type="nucleotide sequence ID" value="XM_025741959.1"/>
</dbReference>
<evidence type="ECO:0000313" key="2">
    <source>
        <dbReference type="EMBL" id="PWN99513.1"/>
    </source>
</evidence>
<name>A0A316ZGU5_9BASI</name>
<sequence>MRFSAIIFASALVALVAAAPLPSPDDVVTTVGKTVKGVSGRARCELAARADRASRQLEDGLEEVSGSQAADEAHRADATALQTIGAAKRAAPGDIQTVGEGIAKIEEGLGVTATEELLDELSGGAITKIEDAVGVDTLDKALGLE</sequence>
<gene>
    <name evidence="2" type="ORF">FA09DRAFT_328894</name>
</gene>
<dbReference type="AlphaFoldDB" id="A0A316ZGU5"/>